<dbReference type="Ensembl" id="ENSLLET00000003597.1">
    <property type="protein sequence ID" value="ENSLLEP00000003436.1"/>
    <property type="gene ID" value="ENSLLEG00000002213.1"/>
</dbReference>
<dbReference type="GO" id="GO:0046427">
    <property type="term" value="P:positive regulation of receptor signaling pathway via JAK-STAT"/>
    <property type="evidence" value="ECO:0007669"/>
    <property type="project" value="TreeGrafter"/>
</dbReference>
<protein>
    <submittedName>
        <fullName evidence="10">Uncharacterized protein</fullName>
    </submittedName>
</protein>
<dbReference type="Proteomes" id="UP000694569">
    <property type="component" value="Unplaced"/>
</dbReference>
<evidence type="ECO:0000256" key="4">
    <source>
        <dbReference type="ARBA" id="ARBA00022989"/>
    </source>
</evidence>
<evidence type="ECO:0000256" key="1">
    <source>
        <dbReference type="ARBA" id="ARBA00004167"/>
    </source>
</evidence>
<evidence type="ECO:0000256" key="3">
    <source>
        <dbReference type="ARBA" id="ARBA00022729"/>
    </source>
</evidence>
<reference evidence="10" key="2">
    <citation type="submission" date="2025-09" db="UniProtKB">
        <authorList>
            <consortium name="Ensembl"/>
        </authorList>
    </citation>
    <scope>IDENTIFICATION</scope>
</reference>
<dbReference type="InterPro" id="IPR013783">
    <property type="entry name" value="Ig-like_fold"/>
</dbReference>
<keyword evidence="2 8" id="KW-0812">Transmembrane</keyword>
<keyword evidence="6" id="KW-0675">Receptor</keyword>
<keyword evidence="3 9" id="KW-0732">Signal</keyword>
<evidence type="ECO:0000313" key="11">
    <source>
        <dbReference type="Proteomes" id="UP000694569"/>
    </source>
</evidence>
<dbReference type="GO" id="GO:0009897">
    <property type="term" value="C:external side of plasma membrane"/>
    <property type="evidence" value="ECO:0007669"/>
    <property type="project" value="TreeGrafter"/>
</dbReference>
<dbReference type="GO" id="GO:0004896">
    <property type="term" value="F:cytokine receptor activity"/>
    <property type="evidence" value="ECO:0007669"/>
    <property type="project" value="TreeGrafter"/>
</dbReference>
<evidence type="ECO:0000256" key="9">
    <source>
        <dbReference type="SAM" id="SignalP"/>
    </source>
</evidence>
<keyword evidence="4 8" id="KW-1133">Transmembrane helix</keyword>
<feature type="transmembrane region" description="Helical" evidence="8">
    <location>
        <begin position="482"/>
        <end position="505"/>
    </location>
</feature>
<feature type="compositionally biased region" description="Acidic residues" evidence="7">
    <location>
        <begin position="571"/>
        <end position="582"/>
    </location>
</feature>
<keyword evidence="11" id="KW-1185">Reference proteome</keyword>
<dbReference type="GeneTree" id="ENSGT00510000048500"/>
<dbReference type="Gene3D" id="2.60.40.10">
    <property type="entry name" value="Immunoglobulins"/>
    <property type="match status" value="2"/>
</dbReference>
<accession>A0A8C5LPZ0</accession>
<feature type="chain" id="PRO_5034547213" evidence="9">
    <location>
        <begin position="19"/>
        <end position="706"/>
    </location>
</feature>
<organism evidence="10 11">
    <name type="scientific">Leptobrachium leishanense</name>
    <name type="common">Leishan spiny toad</name>
    <dbReference type="NCBI Taxonomy" id="445787"/>
    <lineage>
        <taxon>Eukaryota</taxon>
        <taxon>Metazoa</taxon>
        <taxon>Chordata</taxon>
        <taxon>Craniata</taxon>
        <taxon>Vertebrata</taxon>
        <taxon>Euteleostomi</taxon>
        <taxon>Amphibia</taxon>
        <taxon>Batrachia</taxon>
        <taxon>Anura</taxon>
        <taxon>Pelobatoidea</taxon>
        <taxon>Megophryidae</taxon>
        <taxon>Leptobrachium</taxon>
    </lineage>
</organism>
<sequence length="706" mass="80256">MWGTAVWILLLCVRPARAESGDSAYEDDEKDIEEMISFECLFHRDLSELVCFLNNTSDKDSRPIDFKACLYDDDDDKPPECRKMEKMTNNYRLDNILSGLYNICMTHSGIPICKQYKTDHIALGKPLLDLSVSYDEASDGHKIIVISPHGNGDVLQNQGIYELRLRKVNEDWPECDDDTVAKKMCIITTADEVLIPSTKLETNTQYEAKVRARPAHDFNETATRWTKPAFFKTNKRRFEENEPIHFECFSGFHVDLSELFCVLNSTSDTDSRNITFTACSHYYYDDDDEEPDCKEMDKKPDSYRLKIIVSAEYNVCMSISGIPRCKKYDTKLIVLGKTPLNLTVTYDEAGKQYKIAFISPYGEGDMLQNRVRYEILLRKVTKEWPGCSADMIAKKMCISTTDDEVLIPETMLEPDTKYEAKVRAKPTNHFDGTASPWTSTAIFKTNKRCTVTSEEPGQSSTECRDSSHTHIISTVDDEGKEILIIILSIGVFILLILIIFIIIFWKSRIKPRLWPEIPDHKSTLEKLCQKNVKHHNITSFDPYNFEEKFINKVDDIQAKELEGDGSLYPGEAEEQPVPELDDNTPKRANEMVIGEASALTNGNARVFSCESLDTQRSNPSNQMTVTDGQRSMALYNANVFLQSFQNGTDKSKPPESIIKDVSPSMMDNPHVQPNATKQTSNGFKAVPWEEAYIDMSAFKTPISVSK</sequence>
<evidence type="ECO:0000313" key="10">
    <source>
        <dbReference type="Ensembl" id="ENSLLEP00000003436.1"/>
    </source>
</evidence>
<dbReference type="PANTHER" id="PTHR23037">
    <property type="entry name" value="CYTOKINE RECEPTOR"/>
    <property type="match status" value="1"/>
</dbReference>
<evidence type="ECO:0000256" key="8">
    <source>
        <dbReference type="SAM" id="Phobius"/>
    </source>
</evidence>
<comment type="subcellular location">
    <subcellularLocation>
        <location evidence="1">Membrane</location>
        <topology evidence="1">Single-pass membrane protein</topology>
    </subcellularLocation>
</comment>
<evidence type="ECO:0000256" key="5">
    <source>
        <dbReference type="ARBA" id="ARBA00023136"/>
    </source>
</evidence>
<evidence type="ECO:0000256" key="7">
    <source>
        <dbReference type="SAM" id="MobiDB-lite"/>
    </source>
</evidence>
<evidence type="ECO:0000256" key="6">
    <source>
        <dbReference type="ARBA" id="ARBA00023170"/>
    </source>
</evidence>
<dbReference type="OrthoDB" id="8611929at2759"/>
<dbReference type="PANTHER" id="PTHR23037:SF27">
    <property type="entry name" value="INTERLEUKIN-7 RECEPTOR SUBUNIT ALPHA"/>
    <property type="match status" value="1"/>
</dbReference>
<evidence type="ECO:0000256" key="2">
    <source>
        <dbReference type="ARBA" id="ARBA00022692"/>
    </source>
</evidence>
<name>A0A8C5LPZ0_9ANUR</name>
<feature type="signal peptide" evidence="9">
    <location>
        <begin position="1"/>
        <end position="18"/>
    </location>
</feature>
<feature type="region of interest" description="Disordered" evidence="7">
    <location>
        <begin position="563"/>
        <end position="583"/>
    </location>
</feature>
<dbReference type="SUPFAM" id="SSF49265">
    <property type="entry name" value="Fibronectin type III"/>
    <property type="match status" value="2"/>
</dbReference>
<reference evidence="10" key="1">
    <citation type="submission" date="2025-08" db="UniProtKB">
        <authorList>
            <consortium name="Ensembl"/>
        </authorList>
    </citation>
    <scope>IDENTIFICATION</scope>
</reference>
<dbReference type="GO" id="GO:0030097">
    <property type="term" value="P:hemopoiesis"/>
    <property type="evidence" value="ECO:0007669"/>
    <property type="project" value="TreeGrafter"/>
</dbReference>
<dbReference type="AlphaFoldDB" id="A0A8C5LPZ0"/>
<proteinExistence type="predicted"/>
<keyword evidence="5 8" id="KW-0472">Membrane</keyword>
<dbReference type="InterPro" id="IPR036116">
    <property type="entry name" value="FN3_sf"/>
</dbReference>